<dbReference type="SUPFAM" id="SSF52540">
    <property type="entry name" value="P-loop containing nucleoside triphosphate hydrolases"/>
    <property type="match status" value="1"/>
</dbReference>
<feature type="domain" description="Helicase C-terminal" evidence="3">
    <location>
        <begin position="5"/>
        <end position="107"/>
    </location>
</feature>
<dbReference type="GO" id="GO:0016787">
    <property type="term" value="F:hydrolase activity"/>
    <property type="evidence" value="ECO:0007669"/>
    <property type="project" value="UniProtKB-KW"/>
</dbReference>
<keyword evidence="2" id="KW-0067">ATP-binding</keyword>
<keyword evidence="2" id="KW-0547">Nucleotide-binding</keyword>
<feature type="non-terminal residue" evidence="4">
    <location>
        <position position="107"/>
    </location>
</feature>
<dbReference type="GO" id="GO:0006281">
    <property type="term" value="P:DNA repair"/>
    <property type="evidence" value="ECO:0007669"/>
    <property type="project" value="InterPro"/>
</dbReference>
<keyword evidence="2" id="KW-0347">Helicase</keyword>
<evidence type="ECO:0000256" key="2">
    <source>
        <dbReference type="ARBA" id="ARBA00022806"/>
    </source>
</evidence>
<evidence type="ECO:0000259" key="3">
    <source>
        <dbReference type="PROSITE" id="PS51194"/>
    </source>
</evidence>
<dbReference type="Gene3D" id="3.40.50.300">
    <property type="entry name" value="P-loop containing nucleotide triphosphate hydrolases"/>
    <property type="match status" value="1"/>
</dbReference>
<accession>W1XJU2</accession>
<dbReference type="EMBL" id="AZMM01015757">
    <property type="protein sequence ID" value="ETJ29720.1"/>
    <property type="molecule type" value="Genomic_DNA"/>
</dbReference>
<proteinExistence type="predicted"/>
<protein>
    <submittedName>
        <fullName evidence="4">Transcription-repair coupling factor</fullName>
    </submittedName>
</protein>
<organism evidence="4">
    <name type="scientific">human gut metagenome</name>
    <dbReference type="NCBI Taxonomy" id="408170"/>
    <lineage>
        <taxon>unclassified sequences</taxon>
        <taxon>metagenomes</taxon>
        <taxon>organismal metagenomes</taxon>
    </lineage>
</organism>
<dbReference type="InterPro" id="IPR027417">
    <property type="entry name" value="P-loop_NTPase"/>
</dbReference>
<comment type="caution">
    <text evidence="4">The sequence shown here is derived from an EMBL/GenBank/DDBJ whole genome shotgun (WGS) entry which is preliminary data.</text>
</comment>
<dbReference type="PROSITE" id="PS51194">
    <property type="entry name" value="HELICASE_CTER"/>
    <property type="match status" value="1"/>
</dbReference>
<reference evidence="4" key="1">
    <citation type="submission" date="2013-12" db="EMBL/GenBank/DDBJ databases">
        <title>A Varibaculum cambriense genome reconstructed from a premature infant gut community with otherwise low bacterial novelty that shifts toward anaerobic metabolism during the third week of life.</title>
        <authorList>
            <person name="Brown C.T."/>
            <person name="Sharon I."/>
            <person name="Thomas B.C."/>
            <person name="Castelle C.J."/>
            <person name="Morowitz M.J."/>
            <person name="Banfield J.F."/>
        </authorList>
    </citation>
    <scope>NUCLEOTIDE SEQUENCE</scope>
</reference>
<dbReference type="InterPro" id="IPR001650">
    <property type="entry name" value="Helicase_C-like"/>
</dbReference>
<feature type="non-terminal residue" evidence="4">
    <location>
        <position position="1"/>
    </location>
</feature>
<dbReference type="Pfam" id="PF00271">
    <property type="entry name" value="Helicase_C"/>
    <property type="match status" value="1"/>
</dbReference>
<dbReference type="GO" id="GO:0003678">
    <property type="term" value="F:DNA helicase activity"/>
    <property type="evidence" value="ECO:0007669"/>
    <property type="project" value="TreeGrafter"/>
</dbReference>
<dbReference type="InterPro" id="IPR047112">
    <property type="entry name" value="RecG/Mfd"/>
</dbReference>
<sequence length="107" mass="12109">KNDSVIRDAVLREMDRGGQVYYLYNKVDTIDQKVSKLQELIPEASIGYVHGQMSEIQLENTLLDFIEGQYDILVTTTIIETGVDIPNANTLFIENADHMGLSTLYQL</sequence>
<dbReference type="PANTHER" id="PTHR47964">
    <property type="entry name" value="ATP-DEPENDENT DNA HELICASE HOMOLOG RECG, CHLOROPLASTIC"/>
    <property type="match status" value="1"/>
</dbReference>
<evidence type="ECO:0000256" key="1">
    <source>
        <dbReference type="ARBA" id="ARBA00022801"/>
    </source>
</evidence>
<evidence type="ECO:0000313" key="4">
    <source>
        <dbReference type="EMBL" id="ETJ29720.1"/>
    </source>
</evidence>
<dbReference type="AlphaFoldDB" id="W1XJU2"/>
<name>W1XJU2_9ZZZZ</name>
<keyword evidence="1" id="KW-0378">Hydrolase</keyword>
<dbReference type="SMART" id="SM00490">
    <property type="entry name" value="HELICc"/>
    <property type="match status" value="1"/>
</dbReference>
<gene>
    <name evidence="4" type="ORF">Q604_UNBC15757G0001</name>
</gene>
<dbReference type="PANTHER" id="PTHR47964:SF1">
    <property type="entry name" value="ATP-DEPENDENT DNA HELICASE HOMOLOG RECG, CHLOROPLASTIC"/>
    <property type="match status" value="1"/>
</dbReference>